<organism evidence="2 3">
    <name type="scientific">Triangularia verruculosa</name>
    <dbReference type="NCBI Taxonomy" id="2587418"/>
    <lineage>
        <taxon>Eukaryota</taxon>
        <taxon>Fungi</taxon>
        <taxon>Dikarya</taxon>
        <taxon>Ascomycota</taxon>
        <taxon>Pezizomycotina</taxon>
        <taxon>Sordariomycetes</taxon>
        <taxon>Sordariomycetidae</taxon>
        <taxon>Sordariales</taxon>
        <taxon>Podosporaceae</taxon>
        <taxon>Triangularia</taxon>
    </lineage>
</organism>
<reference evidence="2" key="2">
    <citation type="submission" date="2023-05" db="EMBL/GenBank/DDBJ databases">
        <authorList>
            <consortium name="Lawrence Berkeley National Laboratory"/>
            <person name="Steindorff A."/>
            <person name="Hensen N."/>
            <person name="Bonometti L."/>
            <person name="Westerberg I."/>
            <person name="Brannstrom I.O."/>
            <person name="Guillou S."/>
            <person name="Cros-Aarteil S."/>
            <person name="Calhoun S."/>
            <person name="Haridas S."/>
            <person name="Kuo A."/>
            <person name="Mondo S."/>
            <person name="Pangilinan J."/>
            <person name="Riley R."/>
            <person name="Labutti K."/>
            <person name="Andreopoulos B."/>
            <person name="Lipzen A."/>
            <person name="Chen C."/>
            <person name="Yanf M."/>
            <person name="Daum C."/>
            <person name="Ng V."/>
            <person name="Clum A."/>
            <person name="Ohm R."/>
            <person name="Martin F."/>
            <person name="Silar P."/>
            <person name="Natvig D."/>
            <person name="Lalanne C."/>
            <person name="Gautier V."/>
            <person name="Ament-Velasquez S.L."/>
            <person name="Kruys A."/>
            <person name="Hutchinson M.I."/>
            <person name="Powell A.J."/>
            <person name="Barry K."/>
            <person name="Miller A.N."/>
            <person name="Grigoriev I.V."/>
            <person name="Debuchy R."/>
            <person name="Gladieux P."/>
            <person name="Thoren M.H."/>
            <person name="Johannesson H."/>
        </authorList>
    </citation>
    <scope>NUCLEOTIDE SEQUENCE</scope>
    <source>
        <strain evidence="2">CBS 315.58</strain>
    </source>
</reference>
<gene>
    <name evidence="2" type="ORF">QBC40DRAFT_301316</name>
</gene>
<dbReference type="PANTHER" id="PTHR35910:SF1">
    <property type="entry name" value="2EXR DOMAIN-CONTAINING PROTEIN"/>
    <property type="match status" value="1"/>
</dbReference>
<dbReference type="InterPro" id="IPR045518">
    <property type="entry name" value="2EXR"/>
</dbReference>
<sequence length="487" mass="54396">MSSKLPGCPTAALERKTDFEGLPTELRLQIYRDTWTRRILVANLGRADKDLGAIGLIEAPPVALFINFEAREETLRHYHKYTVVRGPDQPDKQGYINPDFDVLHIDIPSPRFSYAQDFISIPTLAKPSLRVAISRDTHHMNLLPLLQQIPELIRGIKTIDFWSTIQTPRQVGPQAAAQDGPDKVTSRYRIARMPASAPLTSLARWTEAVVYPAPRYPSTICPQAGNCKSPDWYWKQDYAATRWINRPADLGNTLETSHGTVTPIPGDSTASMAIRYICAAKKPENESRHAFERHGVLLFDSEPRAAIGKTPPRHDTWALLKVVDPHRPCLKSLYTMLYKHLRLSRPVATQASVELTKAMAVAAKLTEKSGTQYSPDNVIDWNDWNPLHHIDNRVTDVVDGICRPEWGYVKDGGQTLSRAGNNTVDGYPAVSEDSVSEGGVFVSEVFRQGVYLHGFSIKATDFNAWRTICHSCEGTGEDFITSVVPDD</sequence>
<keyword evidence="3" id="KW-1185">Reference proteome</keyword>
<evidence type="ECO:0000259" key="1">
    <source>
        <dbReference type="Pfam" id="PF20150"/>
    </source>
</evidence>
<dbReference type="Proteomes" id="UP001303160">
    <property type="component" value="Unassembled WGS sequence"/>
</dbReference>
<protein>
    <recommendedName>
        <fullName evidence="1">2EXR domain-containing protein</fullName>
    </recommendedName>
</protein>
<comment type="caution">
    <text evidence="2">The sequence shown here is derived from an EMBL/GenBank/DDBJ whole genome shotgun (WGS) entry which is preliminary data.</text>
</comment>
<name>A0AAN6X7V7_9PEZI</name>
<dbReference type="AlphaFoldDB" id="A0AAN6X7V7"/>
<evidence type="ECO:0000313" key="3">
    <source>
        <dbReference type="Proteomes" id="UP001303160"/>
    </source>
</evidence>
<dbReference type="EMBL" id="MU864018">
    <property type="protein sequence ID" value="KAK4195281.1"/>
    <property type="molecule type" value="Genomic_DNA"/>
</dbReference>
<feature type="domain" description="2EXR" evidence="1">
    <location>
        <begin position="19"/>
        <end position="103"/>
    </location>
</feature>
<dbReference type="Pfam" id="PF20150">
    <property type="entry name" value="2EXR"/>
    <property type="match status" value="1"/>
</dbReference>
<reference evidence="2" key="1">
    <citation type="journal article" date="2023" name="Mol. Phylogenet. Evol.">
        <title>Genome-scale phylogeny and comparative genomics of the fungal order Sordariales.</title>
        <authorList>
            <person name="Hensen N."/>
            <person name="Bonometti L."/>
            <person name="Westerberg I."/>
            <person name="Brannstrom I.O."/>
            <person name="Guillou S."/>
            <person name="Cros-Aarteil S."/>
            <person name="Calhoun S."/>
            <person name="Haridas S."/>
            <person name="Kuo A."/>
            <person name="Mondo S."/>
            <person name="Pangilinan J."/>
            <person name="Riley R."/>
            <person name="LaButti K."/>
            <person name="Andreopoulos B."/>
            <person name="Lipzen A."/>
            <person name="Chen C."/>
            <person name="Yan M."/>
            <person name="Daum C."/>
            <person name="Ng V."/>
            <person name="Clum A."/>
            <person name="Steindorff A."/>
            <person name="Ohm R.A."/>
            <person name="Martin F."/>
            <person name="Silar P."/>
            <person name="Natvig D.O."/>
            <person name="Lalanne C."/>
            <person name="Gautier V."/>
            <person name="Ament-Velasquez S.L."/>
            <person name="Kruys A."/>
            <person name="Hutchinson M.I."/>
            <person name="Powell A.J."/>
            <person name="Barry K."/>
            <person name="Miller A.N."/>
            <person name="Grigoriev I.V."/>
            <person name="Debuchy R."/>
            <person name="Gladieux P."/>
            <person name="Hiltunen Thoren M."/>
            <person name="Johannesson H."/>
        </authorList>
    </citation>
    <scope>NUCLEOTIDE SEQUENCE</scope>
    <source>
        <strain evidence="2">CBS 315.58</strain>
    </source>
</reference>
<dbReference type="PANTHER" id="PTHR35910">
    <property type="entry name" value="2EXR DOMAIN-CONTAINING PROTEIN"/>
    <property type="match status" value="1"/>
</dbReference>
<proteinExistence type="predicted"/>
<accession>A0AAN6X7V7</accession>
<evidence type="ECO:0000313" key="2">
    <source>
        <dbReference type="EMBL" id="KAK4195281.1"/>
    </source>
</evidence>